<evidence type="ECO:0000259" key="7">
    <source>
        <dbReference type="PROSITE" id="PS50011"/>
    </source>
</evidence>
<dbReference type="Gene3D" id="3.30.200.20">
    <property type="entry name" value="Phosphorylase Kinase, domain 1"/>
    <property type="match status" value="2"/>
</dbReference>
<dbReference type="GO" id="GO:0004714">
    <property type="term" value="F:transmembrane receptor protein tyrosine kinase activity"/>
    <property type="evidence" value="ECO:0007669"/>
    <property type="project" value="InterPro"/>
</dbReference>
<feature type="binding site" evidence="6">
    <location>
        <position position="357"/>
    </location>
    <ligand>
        <name>ATP</name>
        <dbReference type="ChEBI" id="CHEBI:30616"/>
    </ligand>
</feature>
<keyword evidence="5 6" id="KW-0067">ATP-binding</keyword>
<dbReference type="InterPro" id="IPR008271">
    <property type="entry name" value="Ser/Thr_kinase_AS"/>
</dbReference>
<dbReference type="InterPro" id="IPR011009">
    <property type="entry name" value="Kinase-like_dom_sf"/>
</dbReference>
<evidence type="ECO:0000256" key="1">
    <source>
        <dbReference type="ARBA" id="ARBA00022527"/>
    </source>
</evidence>
<keyword evidence="1" id="KW-0723">Serine/threonine-protein kinase</keyword>
<comment type="caution">
    <text evidence="8">The sequence shown here is derived from an EMBL/GenBank/DDBJ whole genome shotgun (WGS) entry which is preliminary data.</text>
</comment>
<dbReference type="OrthoDB" id="2017579at2759"/>
<dbReference type="Gene3D" id="1.10.510.10">
    <property type="entry name" value="Transferase(Phosphotransferase) domain 1"/>
    <property type="match status" value="2"/>
</dbReference>
<dbReference type="FunFam" id="3.30.200.20:FF:000337">
    <property type="entry name" value="Wall-associated receptor kinase 3"/>
    <property type="match status" value="1"/>
</dbReference>
<dbReference type="EMBL" id="JACEFO010001862">
    <property type="protein sequence ID" value="KAF8698618.1"/>
    <property type="molecule type" value="Genomic_DNA"/>
</dbReference>
<dbReference type="GO" id="GO:0004674">
    <property type="term" value="F:protein serine/threonine kinase activity"/>
    <property type="evidence" value="ECO:0007669"/>
    <property type="project" value="UniProtKB-KW"/>
</dbReference>
<reference evidence="8" key="1">
    <citation type="submission" date="2020-07" db="EMBL/GenBank/DDBJ databases">
        <title>Genome sequence and genetic diversity analysis of an under-domesticated orphan crop, white fonio (Digitaria exilis).</title>
        <authorList>
            <person name="Bennetzen J.L."/>
            <person name="Chen S."/>
            <person name="Ma X."/>
            <person name="Wang X."/>
            <person name="Yssel A.E.J."/>
            <person name="Chaluvadi S.R."/>
            <person name="Johnson M."/>
            <person name="Gangashetty P."/>
            <person name="Hamidou F."/>
            <person name="Sanogo M.D."/>
            <person name="Zwaenepoel A."/>
            <person name="Wallace J."/>
            <person name="Van De Peer Y."/>
            <person name="Van Deynze A."/>
        </authorList>
    </citation>
    <scope>NUCLEOTIDE SEQUENCE</scope>
    <source>
        <tissue evidence="8">Leaves</tissue>
    </source>
</reference>
<keyword evidence="4" id="KW-0418">Kinase</keyword>
<proteinExistence type="predicted"/>
<dbReference type="FunFam" id="3.30.200.20:FF:000039">
    <property type="entry name" value="receptor-like protein kinase FERONIA"/>
    <property type="match status" value="1"/>
</dbReference>
<dbReference type="Pfam" id="PF07714">
    <property type="entry name" value="PK_Tyr_Ser-Thr"/>
    <property type="match status" value="2"/>
</dbReference>
<evidence type="ECO:0000256" key="2">
    <source>
        <dbReference type="ARBA" id="ARBA00022679"/>
    </source>
</evidence>
<name>A0A835BGR6_9POAL</name>
<keyword evidence="9" id="KW-1185">Reference proteome</keyword>
<keyword evidence="3 6" id="KW-0547">Nucleotide-binding</keyword>
<dbReference type="FunFam" id="1.10.510.10:FF:000474">
    <property type="entry name" value="Wall-associated receptor kinase 3"/>
    <property type="match status" value="1"/>
</dbReference>
<evidence type="ECO:0000256" key="5">
    <source>
        <dbReference type="ARBA" id="ARBA00022840"/>
    </source>
</evidence>
<dbReference type="InterPro" id="IPR045272">
    <property type="entry name" value="ANXUR1/2-like"/>
</dbReference>
<evidence type="ECO:0000313" key="8">
    <source>
        <dbReference type="EMBL" id="KAF8698618.1"/>
    </source>
</evidence>
<dbReference type="SMART" id="SM00220">
    <property type="entry name" value="S_TKc"/>
    <property type="match status" value="2"/>
</dbReference>
<accession>A0A835BGR6</accession>
<feature type="domain" description="Protein kinase" evidence="7">
    <location>
        <begin position="33"/>
        <end position="300"/>
    </location>
</feature>
<evidence type="ECO:0000313" key="9">
    <source>
        <dbReference type="Proteomes" id="UP000636709"/>
    </source>
</evidence>
<dbReference type="PROSITE" id="PS50011">
    <property type="entry name" value="PROTEIN_KINASE_DOM"/>
    <property type="match status" value="2"/>
</dbReference>
<dbReference type="InterPro" id="IPR017441">
    <property type="entry name" value="Protein_kinase_ATP_BS"/>
</dbReference>
<dbReference type="PROSITE" id="PS00108">
    <property type="entry name" value="PROTEIN_KINASE_ST"/>
    <property type="match status" value="1"/>
</dbReference>
<dbReference type="InterPro" id="IPR000719">
    <property type="entry name" value="Prot_kinase_dom"/>
</dbReference>
<protein>
    <recommendedName>
        <fullName evidence="7">Protein kinase domain-containing protein</fullName>
    </recommendedName>
</protein>
<dbReference type="PROSITE" id="PS00107">
    <property type="entry name" value="PROTEIN_KINASE_ATP"/>
    <property type="match status" value="2"/>
</dbReference>
<dbReference type="AlphaFoldDB" id="A0A835BGR6"/>
<dbReference type="PANTHER" id="PTHR27003:SF88">
    <property type="entry name" value="RECEPTOR-LIKE PROTEIN KINASE THESEUS 1"/>
    <property type="match status" value="1"/>
</dbReference>
<organism evidence="8 9">
    <name type="scientific">Digitaria exilis</name>
    <dbReference type="NCBI Taxonomy" id="1010633"/>
    <lineage>
        <taxon>Eukaryota</taxon>
        <taxon>Viridiplantae</taxon>
        <taxon>Streptophyta</taxon>
        <taxon>Embryophyta</taxon>
        <taxon>Tracheophyta</taxon>
        <taxon>Spermatophyta</taxon>
        <taxon>Magnoliopsida</taxon>
        <taxon>Liliopsida</taxon>
        <taxon>Poales</taxon>
        <taxon>Poaceae</taxon>
        <taxon>PACMAD clade</taxon>
        <taxon>Panicoideae</taxon>
        <taxon>Panicodae</taxon>
        <taxon>Paniceae</taxon>
        <taxon>Anthephorinae</taxon>
        <taxon>Digitaria</taxon>
    </lineage>
</organism>
<dbReference type="PANTHER" id="PTHR27003">
    <property type="entry name" value="OS07G0166700 PROTEIN"/>
    <property type="match status" value="1"/>
</dbReference>
<dbReference type="GO" id="GO:0005886">
    <property type="term" value="C:plasma membrane"/>
    <property type="evidence" value="ECO:0007669"/>
    <property type="project" value="TreeGrafter"/>
</dbReference>
<gene>
    <name evidence="8" type="ORF">HU200_034863</name>
</gene>
<feature type="domain" description="Protein kinase" evidence="7">
    <location>
        <begin position="328"/>
        <end position="602"/>
    </location>
</feature>
<sequence>MELLQEADRSKWMVHSNHSTKCFTKGDIDRMTNYYRTSLGSGAFGEVYEGVLEDGRMVAVKRFIHNVKENFAKELIVHREINHKNVVKLIGYCIEENSLMLVTKYVANGNLSDALHHDSCPIPLYIRLRIAIECAEALAYMHSQMYIHVIHGDIKPANILLDGNFHAKLTDFGISRLVNTDKTLYTKNVIGSIGYMDPLFARDGLLTSNSDVYSFGVVLFELITRKKATAVVNSVNIVSAFTNALARGARGARDMFDAEIANKVNMKIVEGVAKIAGECLIMERDKRPNMIDVVERLRVLTKTLHKDQGQHRVDLFSLAEVKAATKDFNGSLLVGEGAFGRVYHGKINGGKTNVAIKRRTSSSILGEHEFYKEIEKSSKLMHHNVLPLVGYCNEMGEMILVYSYMAHGCLGDHLYGTKHHMYRTKPPPLTWNRRLEICIGAARGLHGLHSSQIIHGNIQMKKILLDEEWVVKIADLSFSKTGPSTENTPVTGTTGYGDPEYVMTGRITEKSDVYSFGAVLFQVLCARSFIDASLPAEQMWLAGCVLQSKEEGNLDQIIDPYLIGTINTCSLNKFVETAENCVADHGTDRPSMADVVSDLKYALQLQASAELAGSSRADEGLKGL</sequence>
<feature type="binding site" evidence="6">
    <location>
        <position position="61"/>
    </location>
    <ligand>
        <name>ATP</name>
        <dbReference type="ChEBI" id="CHEBI:30616"/>
    </ligand>
</feature>
<evidence type="ECO:0000256" key="3">
    <source>
        <dbReference type="ARBA" id="ARBA00022741"/>
    </source>
</evidence>
<dbReference type="InterPro" id="IPR001245">
    <property type="entry name" value="Ser-Thr/Tyr_kinase_cat_dom"/>
</dbReference>
<dbReference type="GO" id="GO:0009506">
    <property type="term" value="C:plasmodesma"/>
    <property type="evidence" value="ECO:0007669"/>
    <property type="project" value="TreeGrafter"/>
</dbReference>
<dbReference type="SUPFAM" id="SSF56112">
    <property type="entry name" value="Protein kinase-like (PK-like)"/>
    <property type="match status" value="2"/>
</dbReference>
<evidence type="ECO:0000256" key="6">
    <source>
        <dbReference type="PROSITE-ProRule" id="PRU10141"/>
    </source>
</evidence>
<dbReference type="Proteomes" id="UP000636709">
    <property type="component" value="Unassembled WGS sequence"/>
</dbReference>
<evidence type="ECO:0000256" key="4">
    <source>
        <dbReference type="ARBA" id="ARBA00022777"/>
    </source>
</evidence>
<dbReference type="GO" id="GO:0005524">
    <property type="term" value="F:ATP binding"/>
    <property type="evidence" value="ECO:0007669"/>
    <property type="project" value="UniProtKB-UniRule"/>
</dbReference>
<keyword evidence="2" id="KW-0808">Transferase</keyword>